<dbReference type="Proteomes" id="UP001596018">
    <property type="component" value="Unassembled WGS sequence"/>
</dbReference>
<evidence type="ECO:0000256" key="1">
    <source>
        <dbReference type="ARBA" id="ARBA00000085"/>
    </source>
</evidence>
<keyword evidence="7" id="KW-1185">Reference proteome</keyword>
<dbReference type="SUPFAM" id="SSF55874">
    <property type="entry name" value="ATPase domain of HSP90 chaperone/DNA topoisomerase II/histidine kinase"/>
    <property type="match status" value="1"/>
</dbReference>
<dbReference type="PROSITE" id="PS50109">
    <property type="entry name" value="HIS_KIN"/>
    <property type="match status" value="1"/>
</dbReference>
<dbReference type="Pfam" id="PF25323">
    <property type="entry name" value="6TM_PilS"/>
    <property type="match status" value="1"/>
</dbReference>
<evidence type="ECO:0000313" key="6">
    <source>
        <dbReference type="EMBL" id="MFC5438952.1"/>
    </source>
</evidence>
<dbReference type="RefSeq" id="WP_056606098.1">
    <property type="nucleotide sequence ID" value="NZ_JALBWS010000015.1"/>
</dbReference>
<dbReference type="SMART" id="SM00387">
    <property type="entry name" value="HATPase_c"/>
    <property type="match status" value="1"/>
</dbReference>
<dbReference type="SUPFAM" id="SSF47384">
    <property type="entry name" value="Homodimeric domain of signal transducing histidine kinase"/>
    <property type="match status" value="1"/>
</dbReference>
<dbReference type="InterPro" id="IPR005467">
    <property type="entry name" value="His_kinase_dom"/>
</dbReference>
<evidence type="ECO:0000256" key="4">
    <source>
        <dbReference type="SAM" id="Phobius"/>
    </source>
</evidence>
<accession>A0ABW0JSB5</accession>
<organism evidence="6 7">
    <name type="scientific">Rhodanobacter ginsenosidimutans</name>
    <dbReference type="NCBI Taxonomy" id="490571"/>
    <lineage>
        <taxon>Bacteria</taxon>
        <taxon>Pseudomonadati</taxon>
        <taxon>Pseudomonadota</taxon>
        <taxon>Gammaproteobacteria</taxon>
        <taxon>Lysobacterales</taxon>
        <taxon>Rhodanobacteraceae</taxon>
        <taxon>Rhodanobacter</taxon>
    </lineage>
</organism>
<keyword evidence="4" id="KW-0472">Membrane</keyword>
<evidence type="ECO:0000259" key="5">
    <source>
        <dbReference type="PROSITE" id="PS50109"/>
    </source>
</evidence>
<dbReference type="PANTHER" id="PTHR43065:SF52">
    <property type="entry name" value="SENSOR PROTEIN KINASE PILS"/>
    <property type="match status" value="1"/>
</dbReference>
<keyword evidence="4" id="KW-1133">Transmembrane helix</keyword>
<evidence type="ECO:0000256" key="2">
    <source>
        <dbReference type="ARBA" id="ARBA00012438"/>
    </source>
</evidence>
<comment type="catalytic activity">
    <reaction evidence="1">
        <text>ATP + protein L-histidine = ADP + protein N-phospho-L-histidine.</text>
        <dbReference type="EC" id="2.7.13.3"/>
    </reaction>
</comment>
<keyword evidence="6" id="KW-0808">Transferase</keyword>
<evidence type="ECO:0000256" key="3">
    <source>
        <dbReference type="ARBA" id="ARBA00022553"/>
    </source>
</evidence>
<dbReference type="Gene3D" id="3.30.565.10">
    <property type="entry name" value="Histidine kinase-like ATPase, C-terminal domain"/>
    <property type="match status" value="1"/>
</dbReference>
<keyword evidence="4" id="KW-0812">Transmembrane</keyword>
<dbReference type="EMBL" id="JBHSMM010000001">
    <property type="protein sequence ID" value="MFC5438952.1"/>
    <property type="molecule type" value="Genomic_DNA"/>
</dbReference>
<dbReference type="InterPro" id="IPR003661">
    <property type="entry name" value="HisK_dim/P_dom"/>
</dbReference>
<dbReference type="PANTHER" id="PTHR43065">
    <property type="entry name" value="SENSOR HISTIDINE KINASE"/>
    <property type="match status" value="1"/>
</dbReference>
<dbReference type="EC" id="2.7.13.3" evidence="2"/>
<keyword evidence="6" id="KW-0418">Kinase</keyword>
<gene>
    <name evidence="6" type="ORF">ACFPK0_02860</name>
</gene>
<feature type="domain" description="Histidine kinase" evidence="5">
    <location>
        <begin position="322"/>
        <end position="534"/>
    </location>
</feature>
<dbReference type="SMART" id="SM00388">
    <property type="entry name" value="HisKA"/>
    <property type="match status" value="1"/>
</dbReference>
<dbReference type="InterPro" id="IPR036097">
    <property type="entry name" value="HisK_dim/P_sf"/>
</dbReference>
<dbReference type="InterPro" id="IPR003594">
    <property type="entry name" value="HATPase_dom"/>
</dbReference>
<comment type="caution">
    <text evidence="6">The sequence shown here is derived from an EMBL/GenBank/DDBJ whole genome shotgun (WGS) entry which is preliminary data.</text>
</comment>
<dbReference type="PRINTS" id="PR00344">
    <property type="entry name" value="BCTRLSENSOR"/>
</dbReference>
<dbReference type="InterPro" id="IPR004358">
    <property type="entry name" value="Sig_transdc_His_kin-like_C"/>
</dbReference>
<dbReference type="Pfam" id="PF02518">
    <property type="entry name" value="HATPase_c"/>
    <property type="match status" value="1"/>
</dbReference>
<dbReference type="Pfam" id="PF00512">
    <property type="entry name" value="HisKA"/>
    <property type="match status" value="1"/>
</dbReference>
<proteinExistence type="predicted"/>
<name>A0ABW0JSB5_9GAMM</name>
<dbReference type="CDD" id="cd00082">
    <property type="entry name" value="HisKA"/>
    <property type="match status" value="1"/>
</dbReference>
<reference evidence="7" key="1">
    <citation type="journal article" date="2019" name="Int. J. Syst. Evol. Microbiol.">
        <title>The Global Catalogue of Microorganisms (GCM) 10K type strain sequencing project: providing services to taxonomists for standard genome sequencing and annotation.</title>
        <authorList>
            <consortium name="The Broad Institute Genomics Platform"/>
            <consortium name="The Broad Institute Genome Sequencing Center for Infectious Disease"/>
            <person name="Wu L."/>
            <person name="Ma J."/>
        </authorList>
    </citation>
    <scope>NUCLEOTIDE SEQUENCE [LARGE SCALE GENOMIC DNA]</scope>
    <source>
        <strain evidence="7">KACC 12822</strain>
    </source>
</reference>
<keyword evidence="3" id="KW-0597">Phosphoprotein</keyword>
<feature type="transmembrane region" description="Helical" evidence="4">
    <location>
        <begin position="54"/>
        <end position="74"/>
    </location>
</feature>
<dbReference type="InterPro" id="IPR036890">
    <property type="entry name" value="HATPase_C_sf"/>
</dbReference>
<evidence type="ECO:0000313" key="7">
    <source>
        <dbReference type="Proteomes" id="UP001596018"/>
    </source>
</evidence>
<dbReference type="GO" id="GO:0016301">
    <property type="term" value="F:kinase activity"/>
    <property type="evidence" value="ECO:0007669"/>
    <property type="project" value="UniProtKB-KW"/>
</dbReference>
<dbReference type="CDD" id="cd00075">
    <property type="entry name" value="HATPase"/>
    <property type="match status" value="1"/>
</dbReference>
<feature type="transmembrane region" description="Helical" evidence="4">
    <location>
        <begin position="81"/>
        <end position="100"/>
    </location>
</feature>
<feature type="transmembrane region" description="Helical" evidence="4">
    <location>
        <begin position="21"/>
        <end position="42"/>
    </location>
</feature>
<dbReference type="Gene3D" id="1.10.287.130">
    <property type="match status" value="1"/>
</dbReference>
<sequence>MSSTSLLPASSGPATTFYNELTFLNVFRLVQALVYMGLAFSPTGLGWPNVPDPAFAHHVAEAYLLFALVSLLLNRRSMPHARLAVSVALVVDIGGALLAITAMREAHIGIAMMLAVNLSAGALILPLRLSSFFAALATLGTLGHTLLDTSSAGAGDRDLLEAALFGLAYFATTTLCHVLGRQLRATEALAEQRSTDLANLAQVNELIIRRMKTGVLLVDDANRIHQINESAWMLMGNPGADQRDLGQLAPELSRRLYHWMTSGKLDETATQLADGVPEVVPRFSRLAPNDDSHVLIFLDDTSLLSRRAEELTLTSLGRLSASIAHEIRNPLAAIRYSAQLLAESKSMDSTDQRMVEIINNHCIRLNEIIENILQLSRRERSRPETLDLGHWAQSFVEEYKQGNDIGADTLRAVTNSDVEVAAVADPQQLQQVIWNLVQNALRYGRMPGQAARVLVVARRGEHGVPILEVIDRGPGIAPKVAAQIFEPFYTTHEYGTGLGLYLARQMSDANQAALEYVRVPGGGSCFRLVLTPPARNPADAEVADRAATR</sequence>
<protein>
    <recommendedName>
        <fullName evidence="2">histidine kinase</fullName>
        <ecNumber evidence="2">2.7.13.3</ecNumber>
    </recommendedName>
</protein>